<dbReference type="InterPro" id="IPR032816">
    <property type="entry name" value="VTT_dom"/>
</dbReference>
<comment type="subcellular location">
    <subcellularLocation>
        <location evidence="1">Membrane</location>
        <topology evidence="1">Multi-pass membrane protein</topology>
    </subcellularLocation>
</comment>
<evidence type="ECO:0000256" key="4">
    <source>
        <dbReference type="ARBA" id="ARBA00023136"/>
    </source>
</evidence>
<dbReference type="Proteomes" id="UP000054560">
    <property type="component" value="Unassembled WGS sequence"/>
</dbReference>
<dbReference type="GO" id="GO:0005789">
    <property type="term" value="C:endoplasmic reticulum membrane"/>
    <property type="evidence" value="ECO:0007669"/>
    <property type="project" value="TreeGrafter"/>
</dbReference>
<dbReference type="GeneID" id="25908825"/>
<dbReference type="PANTHER" id="PTHR43220">
    <property type="match status" value="1"/>
</dbReference>
<evidence type="ECO:0000256" key="5">
    <source>
        <dbReference type="ARBA" id="ARBA00025797"/>
    </source>
</evidence>
<protein>
    <recommendedName>
        <fullName evidence="7">VTT domain-containing protein</fullName>
    </recommendedName>
</protein>
<dbReference type="OrthoDB" id="3364966at2759"/>
<feature type="transmembrane region" description="Helical" evidence="6">
    <location>
        <begin position="142"/>
        <end position="166"/>
    </location>
</feature>
<evidence type="ECO:0000256" key="6">
    <source>
        <dbReference type="SAM" id="Phobius"/>
    </source>
</evidence>
<accession>A0A0L0FRH1</accession>
<dbReference type="eggNOG" id="KOG3140">
    <property type="taxonomic scope" value="Eukaryota"/>
</dbReference>
<keyword evidence="3 6" id="KW-1133">Transmembrane helix</keyword>
<dbReference type="RefSeq" id="XP_014153191.1">
    <property type="nucleotide sequence ID" value="XM_014297716.1"/>
</dbReference>
<evidence type="ECO:0000313" key="8">
    <source>
        <dbReference type="EMBL" id="KNC79289.1"/>
    </source>
</evidence>
<dbReference type="PANTHER" id="PTHR43220:SF18">
    <property type="entry name" value="TRANSMEMBRANE PROTEIN 41B"/>
    <property type="match status" value="1"/>
</dbReference>
<evidence type="ECO:0000256" key="2">
    <source>
        <dbReference type="ARBA" id="ARBA00022692"/>
    </source>
</evidence>
<dbReference type="STRING" id="667725.A0A0L0FRH1"/>
<gene>
    <name evidence="8" type="ORF">SARC_08321</name>
</gene>
<dbReference type="Pfam" id="PF09335">
    <property type="entry name" value="VTT_dom"/>
    <property type="match status" value="1"/>
</dbReference>
<dbReference type="GO" id="GO:0000045">
    <property type="term" value="P:autophagosome assembly"/>
    <property type="evidence" value="ECO:0007669"/>
    <property type="project" value="TreeGrafter"/>
</dbReference>
<sequence>SLQQEKLLLPRTLDQARDLGDVLQELQKDSPIDVMLSFFLLYVALQTFAIPGSIFLTILSGALFSFPVAVLLVCTAAAMGATFCYCLSYIFGKGLVLQYFPERVESWQRQIQHHHNDMVNYIIFLRVTPLLPNWFINISSPVLHVAVWPFFIGTFIGVAPPSIFFIQAGQVLSSLGSTSEVIGPGRVVLLLLLGLVSLAPIIFKKRFAAYGAGQGDRPD</sequence>
<organism evidence="8 9">
    <name type="scientific">Sphaeroforma arctica JP610</name>
    <dbReference type="NCBI Taxonomy" id="667725"/>
    <lineage>
        <taxon>Eukaryota</taxon>
        <taxon>Ichthyosporea</taxon>
        <taxon>Ichthyophonida</taxon>
        <taxon>Sphaeroforma</taxon>
    </lineage>
</organism>
<evidence type="ECO:0000259" key="7">
    <source>
        <dbReference type="Pfam" id="PF09335"/>
    </source>
</evidence>
<evidence type="ECO:0000256" key="1">
    <source>
        <dbReference type="ARBA" id="ARBA00004141"/>
    </source>
</evidence>
<feature type="transmembrane region" description="Helical" evidence="6">
    <location>
        <begin position="187"/>
        <end position="203"/>
    </location>
</feature>
<feature type="transmembrane region" description="Helical" evidence="6">
    <location>
        <begin position="70"/>
        <end position="97"/>
    </location>
</feature>
<feature type="domain" description="VTT" evidence="7">
    <location>
        <begin position="50"/>
        <end position="170"/>
    </location>
</feature>
<keyword evidence="9" id="KW-1185">Reference proteome</keyword>
<comment type="similarity">
    <text evidence="5">Belongs to the TMEM41 family.</text>
</comment>
<dbReference type="EMBL" id="KQ242334">
    <property type="protein sequence ID" value="KNC79289.1"/>
    <property type="molecule type" value="Genomic_DNA"/>
</dbReference>
<dbReference type="AlphaFoldDB" id="A0A0L0FRH1"/>
<evidence type="ECO:0000313" key="9">
    <source>
        <dbReference type="Proteomes" id="UP000054560"/>
    </source>
</evidence>
<proteinExistence type="inferred from homology"/>
<evidence type="ECO:0000256" key="3">
    <source>
        <dbReference type="ARBA" id="ARBA00022989"/>
    </source>
</evidence>
<feature type="transmembrane region" description="Helical" evidence="6">
    <location>
        <begin position="38"/>
        <end position="64"/>
    </location>
</feature>
<keyword evidence="4 6" id="KW-0472">Membrane</keyword>
<dbReference type="InterPro" id="IPR045014">
    <property type="entry name" value="TM41A/B"/>
</dbReference>
<keyword evidence="2 6" id="KW-0812">Transmembrane</keyword>
<reference evidence="8 9" key="1">
    <citation type="submission" date="2011-02" db="EMBL/GenBank/DDBJ databases">
        <title>The Genome Sequence of Sphaeroforma arctica JP610.</title>
        <authorList>
            <consortium name="The Broad Institute Genome Sequencing Platform"/>
            <person name="Russ C."/>
            <person name="Cuomo C."/>
            <person name="Young S.K."/>
            <person name="Zeng Q."/>
            <person name="Gargeya S."/>
            <person name="Alvarado L."/>
            <person name="Berlin A."/>
            <person name="Chapman S.B."/>
            <person name="Chen Z."/>
            <person name="Freedman E."/>
            <person name="Gellesch M."/>
            <person name="Goldberg J."/>
            <person name="Griggs A."/>
            <person name="Gujja S."/>
            <person name="Heilman E."/>
            <person name="Heiman D."/>
            <person name="Howarth C."/>
            <person name="Mehta T."/>
            <person name="Neiman D."/>
            <person name="Pearson M."/>
            <person name="Roberts A."/>
            <person name="Saif S."/>
            <person name="Shea T."/>
            <person name="Shenoy N."/>
            <person name="Sisk P."/>
            <person name="Stolte C."/>
            <person name="Sykes S."/>
            <person name="White J."/>
            <person name="Yandava C."/>
            <person name="Burger G."/>
            <person name="Gray M.W."/>
            <person name="Holland P.W.H."/>
            <person name="King N."/>
            <person name="Lang F.B.F."/>
            <person name="Roger A.J."/>
            <person name="Ruiz-Trillo I."/>
            <person name="Haas B."/>
            <person name="Nusbaum C."/>
            <person name="Birren B."/>
        </authorList>
    </citation>
    <scope>NUCLEOTIDE SEQUENCE [LARGE SCALE GENOMIC DNA]</scope>
    <source>
        <strain evidence="8 9">JP610</strain>
    </source>
</reference>
<name>A0A0L0FRH1_9EUKA</name>
<feature type="non-terminal residue" evidence="8">
    <location>
        <position position="1"/>
    </location>
</feature>